<accession>A0A940XIG5</accession>
<feature type="transmembrane region" description="Helical" evidence="1">
    <location>
        <begin position="27"/>
        <end position="45"/>
    </location>
</feature>
<dbReference type="AlphaFoldDB" id="A0A940XIG5"/>
<organism evidence="2 3">
    <name type="scientific">Streptomyces tagetis</name>
    <dbReference type="NCBI Taxonomy" id="2820809"/>
    <lineage>
        <taxon>Bacteria</taxon>
        <taxon>Bacillati</taxon>
        <taxon>Actinomycetota</taxon>
        <taxon>Actinomycetes</taxon>
        <taxon>Kitasatosporales</taxon>
        <taxon>Streptomycetaceae</taxon>
        <taxon>Streptomyces</taxon>
    </lineage>
</organism>
<reference evidence="2" key="1">
    <citation type="submission" date="2021-04" db="EMBL/GenBank/DDBJ databases">
        <title>Genome seq and assembly of Streptomyces sp. RG38.</title>
        <authorList>
            <person name="Chhetri G."/>
        </authorList>
    </citation>
    <scope>NUCLEOTIDE SEQUENCE</scope>
    <source>
        <strain evidence="2">RG38</strain>
    </source>
</reference>
<keyword evidence="1" id="KW-1133">Transmembrane helix</keyword>
<sequence>MAQITRPAKPRTGLLATDGKPHPLQDTLMAVALVLGVLSLITAGFTGLHLVASWAGLAGVLTAGYGQFISVTTRERFGLVLALGASAIGLYFGMAHGGLFGSFGGFSGG</sequence>
<evidence type="ECO:0000256" key="1">
    <source>
        <dbReference type="SAM" id="Phobius"/>
    </source>
</evidence>
<feature type="transmembrane region" description="Helical" evidence="1">
    <location>
        <begin position="51"/>
        <end position="70"/>
    </location>
</feature>
<comment type="caution">
    <text evidence="2">The sequence shown here is derived from an EMBL/GenBank/DDBJ whole genome shotgun (WGS) entry which is preliminary data.</text>
</comment>
<name>A0A940XIG5_9ACTN</name>
<evidence type="ECO:0000313" key="2">
    <source>
        <dbReference type="EMBL" id="MBQ0827762.1"/>
    </source>
</evidence>
<dbReference type="RefSeq" id="WP_210872403.1">
    <property type="nucleotide sequence ID" value="NZ_JAGPNL010000003.1"/>
</dbReference>
<gene>
    <name evidence="2" type="ORF">J5Y05_14760</name>
</gene>
<proteinExistence type="predicted"/>
<feature type="transmembrane region" description="Helical" evidence="1">
    <location>
        <begin position="77"/>
        <end position="99"/>
    </location>
</feature>
<protein>
    <submittedName>
        <fullName evidence="2">Uncharacterized protein</fullName>
    </submittedName>
</protein>
<keyword evidence="1" id="KW-0472">Membrane</keyword>
<keyword evidence="3" id="KW-1185">Reference proteome</keyword>
<keyword evidence="1" id="KW-0812">Transmembrane</keyword>
<evidence type="ECO:0000313" key="3">
    <source>
        <dbReference type="Proteomes" id="UP000677875"/>
    </source>
</evidence>
<dbReference type="Proteomes" id="UP000677875">
    <property type="component" value="Unassembled WGS sequence"/>
</dbReference>
<dbReference type="EMBL" id="JAGPNL010000003">
    <property type="protein sequence ID" value="MBQ0827762.1"/>
    <property type="molecule type" value="Genomic_DNA"/>
</dbReference>